<dbReference type="Proteomes" id="UP001178507">
    <property type="component" value="Unassembled WGS sequence"/>
</dbReference>
<dbReference type="AlphaFoldDB" id="A0AA36IFL4"/>
<evidence type="ECO:0000256" key="1">
    <source>
        <dbReference type="SAM" id="MobiDB-lite"/>
    </source>
</evidence>
<gene>
    <name evidence="2" type="ORF">EVOR1521_LOCUS12841</name>
</gene>
<feature type="region of interest" description="Disordered" evidence="1">
    <location>
        <begin position="186"/>
        <end position="213"/>
    </location>
</feature>
<feature type="compositionally biased region" description="Basic and acidic residues" evidence="1">
    <location>
        <begin position="198"/>
        <end position="213"/>
    </location>
</feature>
<dbReference type="EMBL" id="CAUJNA010001380">
    <property type="protein sequence ID" value="CAJ1386559.1"/>
    <property type="molecule type" value="Genomic_DNA"/>
</dbReference>
<comment type="caution">
    <text evidence="2">The sequence shown here is derived from an EMBL/GenBank/DDBJ whole genome shotgun (WGS) entry which is preliminary data.</text>
</comment>
<organism evidence="2 3">
    <name type="scientific">Effrenium voratum</name>
    <dbReference type="NCBI Taxonomy" id="2562239"/>
    <lineage>
        <taxon>Eukaryota</taxon>
        <taxon>Sar</taxon>
        <taxon>Alveolata</taxon>
        <taxon>Dinophyceae</taxon>
        <taxon>Suessiales</taxon>
        <taxon>Symbiodiniaceae</taxon>
        <taxon>Effrenium</taxon>
    </lineage>
</organism>
<name>A0AA36IFL4_9DINO</name>
<accession>A0AA36IFL4</accession>
<reference evidence="2" key="1">
    <citation type="submission" date="2023-08" db="EMBL/GenBank/DDBJ databases">
        <authorList>
            <person name="Chen Y."/>
            <person name="Shah S."/>
            <person name="Dougan E. K."/>
            <person name="Thang M."/>
            <person name="Chan C."/>
        </authorList>
    </citation>
    <scope>NUCLEOTIDE SEQUENCE</scope>
</reference>
<sequence length="213" mass="23544">MIGARCYRRPTLSSARVRQCPMDAILQNCGGAAFTFSWKQVCGVLAALPDRLEDVDPLAHELSGRGILYRIDDAWAVVSKGCHDIMELMTRKADQIIAAGVAREIGDFDARIHRECLERIAAHQGFKEGLELTVPRHSARVRMWPNDSEKEKVPARGASPFRAHSALSTTCPENLSLFGWLTPPAGNTPSPWPSLQRPSERRSLSHGPPHDAM</sequence>
<proteinExistence type="predicted"/>
<evidence type="ECO:0000313" key="2">
    <source>
        <dbReference type="EMBL" id="CAJ1386559.1"/>
    </source>
</evidence>
<keyword evidence="3" id="KW-1185">Reference proteome</keyword>
<protein>
    <submittedName>
        <fullName evidence="2">Uncharacterized protein</fullName>
    </submittedName>
</protein>
<evidence type="ECO:0000313" key="3">
    <source>
        <dbReference type="Proteomes" id="UP001178507"/>
    </source>
</evidence>